<feature type="compositionally biased region" description="Pro residues" evidence="4">
    <location>
        <begin position="703"/>
        <end position="714"/>
    </location>
</feature>
<evidence type="ECO:0000313" key="6">
    <source>
        <dbReference type="Proteomes" id="UP000663852"/>
    </source>
</evidence>
<dbReference type="Proteomes" id="UP000663852">
    <property type="component" value="Unassembled WGS sequence"/>
</dbReference>
<name>A0A813NKD2_ADIRI</name>
<feature type="region of interest" description="Disordered" evidence="4">
    <location>
        <begin position="696"/>
        <end position="718"/>
    </location>
</feature>
<evidence type="ECO:0000256" key="4">
    <source>
        <dbReference type="SAM" id="MobiDB-lite"/>
    </source>
</evidence>
<dbReference type="InterPro" id="IPR016024">
    <property type="entry name" value="ARM-type_fold"/>
</dbReference>
<evidence type="ECO:0000256" key="3">
    <source>
        <dbReference type="ARBA" id="ARBA00022483"/>
    </source>
</evidence>
<dbReference type="InterPro" id="IPR011989">
    <property type="entry name" value="ARM-like"/>
</dbReference>
<keyword evidence="2" id="KW-0813">Transport</keyword>
<evidence type="ECO:0000313" key="5">
    <source>
        <dbReference type="EMBL" id="CAF0736961.1"/>
    </source>
</evidence>
<dbReference type="EMBL" id="CAJNOJ010000003">
    <property type="protein sequence ID" value="CAF0736961.1"/>
    <property type="molecule type" value="Genomic_DNA"/>
</dbReference>
<organism evidence="5 6">
    <name type="scientific">Adineta ricciae</name>
    <name type="common">Rotifer</name>
    <dbReference type="NCBI Taxonomy" id="249248"/>
    <lineage>
        <taxon>Eukaryota</taxon>
        <taxon>Metazoa</taxon>
        <taxon>Spiralia</taxon>
        <taxon>Gnathifera</taxon>
        <taxon>Rotifera</taxon>
        <taxon>Eurotatoria</taxon>
        <taxon>Bdelloidea</taxon>
        <taxon>Adinetida</taxon>
        <taxon>Adinetidae</taxon>
        <taxon>Adineta</taxon>
    </lineage>
</organism>
<evidence type="ECO:0000256" key="1">
    <source>
        <dbReference type="ARBA" id="ARBA00009447"/>
    </source>
</evidence>
<dbReference type="GO" id="GO:0000145">
    <property type="term" value="C:exocyst"/>
    <property type="evidence" value="ECO:0007669"/>
    <property type="project" value="InterPro"/>
</dbReference>
<dbReference type="GO" id="GO:0051601">
    <property type="term" value="P:exocyst localization"/>
    <property type="evidence" value="ECO:0007669"/>
    <property type="project" value="TreeGrafter"/>
</dbReference>
<dbReference type="OrthoDB" id="10047020at2759"/>
<proteinExistence type="inferred from homology"/>
<dbReference type="Gene3D" id="1.25.10.10">
    <property type="entry name" value="Leucine-rich Repeat Variant"/>
    <property type="match status" value="1"/>
</dbReference>
<dbReference type="Gene3D" id="1.10.357.70">
    <property type="entry name" value="Exocyst complex component Sec6, C-terminal domain"/>
    <property type="match status" value="1"/>
</dbReference>
<sequence>MHRSHPNPSPVSSKYLAYKKFLRDQEELKLNLKNIHSLIDQSAPTPRPHITERTRTRQLRDDELERIQSENDRLRSRMIKNGAFTDNHNNYLSRSLNGRKRYRDETQHRYVMDRLRKQIHHAQSDLSTSSYLTYLDDYVQILCKCTDQSLIEKLNENYVDEIQKQTRFILIQWHNEHFIDQSSSLFIERVGHLNRKMALLTERCQLNEKQMRRIEQLLCNSEMTQLIVSILESILESTHRHHDPFLRHLAILIDSFSLMQSQKTIFNDISERVLRSDYYQQYLTELLTSEVQQIHLFFVGAMSQLANQIENATLNELYSQFLIEFFHGKPIPNNPDLHYCTLGILSQLNLTSLINDYPCISALVSFFLGISVKSTADTMKVFRLPLLKIFNALCIQSKIIACYLNNNDLIDILLHHVTNRNQHCQIHIYACLLLGHIISDNQLIQYRISHKLLMKLLDILFSSKNHIENVLFSLLSLTIHEQIQFLIAQTYQLRNLIQLTEQHSTAYEIIWKLSFHSDIIEQLTKRHENFLEHLSTLADHPAAQGILENIQTKNIPHLPNTNAMPFDYALVSSPKDAHLIRSIEDQLRKHNIQAGTVDNSRCIILCISEESKHDCTCQATIRKALIDCKKILPCIFQKPYRIDDWFETLNLSERKFFNLIESGAQKLLPEIQKDSQQLSTIVKRTRILSPPLKRNSQATFTLSPPPQQPSPVEVPPKVQGKKIQTWTNREVLQWCEKNQLNGFNKILARYDGRSLLTLAHIARMNAPHTIINHLRNDCRKHGLRLPYVEFVRFQAALDELLRLEQTLLRRQSVSLLASRYVYKGSVFRYKLTTNHGITCRSETNALRIIQAKLEKPENLEKLDQLRTAAAQRKRTLDEQLRTAVQSQLESIKTGIAQLQISLDNMKTVERTMRETDEKLQKIAPLQSKLEDLRHEANTYRQLSLAQANLDYIIKTPENVKKADELMSEEKLLQAHQLIMEIENSRNYLLFELHKVQEKDSQPDDIQLVTSYFADYERLVKQLRQMISFRISRWYDCAISAPEKLVTALRLIEREEQVDRFWMEKKELSGFSPPDRPRQWKKLCFELLRKSVKDRIEGNQLETREEHKYWLARHLEMCRQIFLRDFRIITKTCVRCFPKQYDIVNRFLDYYHNCLKEHLTEICDPKRRSEGEGLTTAEVYTIVTFVRDYQGAECLGSPELRLDISQLSPLLEKDMLAAVTDVFINERKQKFNEWIPNIISSEVKDWYALKEAELTSEHYYATTMPRMLINMIIETLDMAKQMSDETCQLILGMILQKVNEFRDLYVAEINNYAKKYFADRQSFRECFTRQMVANANNCESIPNFMVIVRKKYDRDDLDDLSRSSQQQLDRYESMGKLFERTAEYCCDVILQEVEMDTSKYLKGLFTREWFGATAKPCCGTIIETTRDYWSTELTHLKKPLLAYLFYAWHKRVLAYYLRNLFSRSVQIKFERPDERRRCAEQLRSEAGLLDREFKAWDGTSAENATEYHFNILSNIADVLEQTDLDSIVLEVATLAKKYPSLTMEQVIQLLLLRGDLTKQEAKDKADAALANMPRVNQGILSEITEIINQLN</sequence>
<gene>
    <name evidence="5" type="ORF">EDS130_LOCUS1496</name>
</gene>
<dbReference type="SUPFAM" id="SSF48371">
    <property type="entry name" value="ARM repeat"/>
    <property type="match status" value="1"/>
</dbReference>
<dbReference type="InterPro" id="IPR010326">
    <property type="entry name" value="EXOC3/Sec6"/>
</dbReference>
<comment type="caution">
    <text evidence="5">The sequence shown here is derived from an EMBL/GenBank/DDBJ whole genome shotgun (WGS) entry which is preliminary data.</text>
</comment>
<protein>
    <submittedName>
        <fullName evidence="5">Uncharacterized protein</fullName>
    </submittedName>
</protein>
<dbReference type="Pfam" id="PF06046">
    <property type="entry name" value="Sec6"/>
    <property type="match status" value="1"/>
</dbReference>
<dbReference type="PANTHER" id="PTHR21292">
    <property type="entry name" value="EXOCYST COMPLEX COMPONENT SEC6-RELATED"/>
    <property type="match status" value="1"/>
</dbReference>
<dbReference type="Gene3D" id="1.10.357.50">
    <property type="match status" value="1"/>
</dbReference>
<comment type="similarity">
    <text evidence="1">Belongs to the SEC6 family.</text>
</comment>
<reference evidence="5" key="1">
    <citation type="submission" date="2021-02" db="EMBL/GenBank/DDBJ databases">
        <authorList>
            <person name="Nowell W R."/>
        </authorList>
    </citation>
    <scope>NUCLEOTIDE SEQUENCE</scope>
</reference>
<dbReference type="PANTHER" id="PTHR21292:SF1">
    <property type="entry name" value="EXOCYST COMPLEX COMPONENT 3"/>
    <property type="match status" value="1"/>
</dbReference>
<dbReference type="InterPro" id="IPR042532">
    <property type="entry name" value="EXOC3/Sec6_C"/>
</dbReference>
<dbReference type="GO" id="GO:0006887">
    <property type="term" value="P:exocytosis"/>
    <property type="evidence" value="ECO:0007669"/>
    <property type="project" value="UniProtKB-KW"/>
</dbReference>
<dbReference type="GO" id="GO:0000149">
    <property type="term" value="F:SNARE binding"/>
    <property type="evidence" value="ECO:0007669"/>
    <property type="project" value="TreeGrafter"/>
</dbReference>
<evidence type="ECO:0000256" key="2">
    <source>
        <dbReference type="ARBA" id="ARBA00022448"/>
    </source>
</evidence>
<accession>A0A813NKD2</accession>
<keyword evidence="3" id="KW-0268">Exocytosis</keyword>